<evidence type="ECO:0000313" key="2">
    <source>
        <dbReference type="EMBL" id="PNS23521.1"/>
    </source>
</evidence>
<feature type="transmembrane region" description="Helical" evidence="1">
    <location>
        <begin position="41"/>
        <end position="61"/>
    </location>
</feature>
<dbReference type="EMBL" id="KZ623367">
    <property type="protein sequence ID" value="PNS23521.1"/>
    <property type="molecule type" value="Genomic_DNA"/>
</dbReference>
<sequence length="96" mass="11347">MYNSMPKLTYSEVGRTRPCQHAIAMIMNNTEYAMKYFNYFMTYKVAWCLQISVALLIYFFTLRYMHQFSWLCFCLLANAMLVEFVINVVDLLHGGT</sequence>
<gene>
    <name evidence="2" type="ORF">POPTR_T058200</name>
</gene>
<keyword evidence="1" id="KW-0472">Membrane</keyword>
<protein>
    <submittedName>
        <fullName evidence="2">Uncharacterized protein</fullName>
    </submittedName>
</protein>
<evidence type="ECO:0000256" key="1">
    <source>
        <dbReference type="SAM" id="Phobius"/>
    </source>
</evidence>
<proteinExistence type="predicted"/>
<keyword evidence="1" id="KW-0812">Transmembrane</keyword>
<feature type="transmembrane region" description="Helical" evidence="1">
    <location>
        <begin position="68"/>
        <end position="89"/>
    </location>
</feature>
<dbReference type="AlphaFoldDB" id="A0A2K1R8A7"/>
<dbReference type="InParanoid" id="A0A2K1R8A7"/>
<organism evidence="2">
    <name type="scientific">Populus trichocarpa</name>
    <name type="common">Western balsam poplar</name>
    <name type="synonym">Populus balsamifera subsp. trichocarpa</name>
    <dbReference type="NCBI Taxonomy" id="3694"/>
    <lineage>
        <taxon>Eukaryota</taxon>
        <taxon>Viridiplantae</taxon>
        <taxon>Streptophyta</taxon>
        <taxon>Embryophyta</taxon>
        <taxon>Tracheophyta</taxon>
        <taxon>Spermatophyta</taxon>
        <taxon>Magnoliopsida</taxon>
        <taxon>eudicotyledons</taxon>
        <taxon>Gunneridae</taxon>
        <taxon>Pentapetalae</taxon>
        <taxon>rosids</taxon>
        <taxon>fabids</taxon>
        <taxon>Malpighiales</taxon>
        <taxon>Salicaceae</taxon>
        <taxon>Saliceae</taxon>
        <taxon>Populus</taxon>
    </lineage>
</organism>
<accession>A0A2K1R8A7</accession>
<reference evidence="2" key="1">
    <citation type="journal article" date="2006" name="Science">
        <title>The genome of black cottonwood, Populus trichocarpa (Torr. &amp; Gray).</title>
        <authorList>
            <person name="Tuskan G.A."/>
            <person name="Difazio S."/>
            <person name="Jansson S."/>
            <person name="Bohlmann J."/>
            <person name="Grigoriev I."/>
            <person name="Hellsten U."/>
            <person name="Putnam N."/>
            <person name="Ralph S."/>
            <person name="Rombauts S."/>
            <person name="Salamov A."/>
            <person name="Schein J."/>
            <person name="Sterck L."/>
            <person name="Aerts A."/>
            <person name="Bhalerao R.R."/>
            <person name="Bhalerao R.P."/>
            <person name="Blaudez D."/>
            <person name="Boerjan W."/>
            <person name="Brun A."/>
            <person name="Brunner A."/>
            <person name="Busov V."/>
            <person name="Campbell M."/>
            <person name="Carlson J."/>
            <person name="Chalot M."/>
            <person name="Chapman J."/>
            <person name="Chen G.L."/>
            <person name="Cooper D."/>
            <person name="Coutinho P.M."/>
            <person name="Couturier J."/>
            <person name="Covert S."/>
            <person name="Cronk Q."/>
            <person name="Cunningham R."/>
            <person name="Davis J."/>
            <person name="Degroeve S."/>
            <person name="Dejardin A."/>
            <person name="Depamphilis C."/>
            <person name="Detter J."/>
            <person name="Dirks B."/>
            <person name="Dubchak I."/>
            <person name="Duplessis S."/>
            <person name="Ehlting J."/>
            <person name="Ellis B."/>
            <person name="Gendler K."/>
            <person name="Goodstein D."/>
            <person name="Gribskov M."/>
            <person name="Grimwood J."/>
            <person name="Groover A."/>
            <person name="Gunter L."/>
            <person name="Hamberger B."/>
            <person name="Heinze B."/>
            <person name="Helariutta Y."/>
            <person name="Henrissat B."/>
            <person name="Holligan D."/>
            <person name="Holt R."/>
            <person name="Huang W."/>
            <person name="Islam-Faridi N."/>
            <person name="Jones S."/>
            <person name="Jones-Rhoades M."/>
            <person name="Jorgensen R."/>
            <person name="Joshi C."/>
            <person name="Kangasjarvi J."/>
            <person name="Karlsson J."/>
            <person name="Kelleher C."/>
            <person name="Kirkpatrick R."/>
            <person name="Kirst M."/>
            <person name="Kohler A."/>
            <person name="Kalluri U."/>
            <person name="Larimer F."/>
            <person name="Leebens-Mack J."/>
            <person name="Leple J.C."/>
            <person name="Locascio P."/>
            <person name="Lou Y."/>
            <person name="Lucas S."/>
            <person name="Martin F."/>
            <person name="Montanini B."/>
            <person name="Napoli C."/>
            <person name="Nelson D.R."/>
            <person name="Nelson C."/>
            <person name="Nieminen K."/>
            <person name="Nilsson O."/>
            <person name="Pereda V."/>
            <person name="Peter G."/>
            <person name="Philippe R."/>
            <person name="Pilate G."/>
            <person name="Poliakov A."/>
            <person name="Razumovskaya J."/>
            <person name="Richardson P."/>
            <person name="Rinaldi C."/>
            <person name="Ritland K."/>
            <person name="Rouze P."/>
            <person name="Ryaboy D."/>
            <person name="Schmutz J."/>
            <person name="Schrader J."/>
            <person name="Segerman B."/>
            <person name="Shin H."/>
            <person name="Siddiqui A."/>
            <person name="Sterky F."/>
            <person name="Terry A."/>
            <person name="Tsai C.J."/>
            <person name="Uberbacher E."/>
            <person name="Unneberg P."/>
            <person name="Vahala J."/>
            <person name="Wall K."/>
            <person name="Wessler S."/>
            <person name="Yang G."/>
            <person name="Yin T."/>
            <person name="Douglas C."/>
            <person name="Marra M."/>
            <person name="Sandberg G."/>
            <person name="Van de Peer Y."/>
            <person name="Rokhsar D."/>
        </authorList>
    </citation>
    <scope>NUCLEOTIDE SEQUENCE [LARGE SCALE GENOMIC DNA]</scope>
    <source>
        <strain evidence="2">Nisqually-1</strain>
    </source>
</reference>
<name>A0A2K1R8A7_POPTR</name>
<reference evidence="2" key="2">
    <citation type="submission" date="2017-07" db="EMBL/GenBank/DDBJ databases">
        <title>WGS assembly of Populus trichocarpa.</title>
        <authorList>
            <person name="Tuskan G."/>
            <person name="Difazio S."/>
            <person name="Jansson S."/>
            <person name="Bohlmann J."/>
            <person name="Grigoriev I."/>
            <person name="Hellsten U."/>
            <person name="Putnam N."/>
            <person name="Ralph S."/>
            <person name="Rombauts S."/>
            <person name="Salamov A."/>
            <person name="Schein J."/>
            <person name="Sterck L."/>
            <person name="Aerts A."/>
            <person name="Bhalerao R."/>
            <person name="Bhalerao R."/>
            <person name="Blaudez D."/>
            <person name="Boerjan W."/>
            <person name="Brun A."/>
            <person name="Brunner A."/>
            <person name="Busov V."/>
            <person name="Campbell M."/>
            <person name="Carlson J."/>
            <person name="Chalot M."/>
            <person name="Chapman J."/>
            <person name="Chen G."/>
            <person name="Cooper D."/>
            <person name="Coutinho P."/>
            <person name="Couturier J."/>
            <person name="Covert S."/>
            <person name="Cronk Q."/>
            <person name="Cunningham R."/>
            <person name="Davis J."/>
            <person name="Degroeve S."/>
            <person name="Dejardin A."/>
            <person name="Depamphilis C."/>
            <person name="Detter J."/>
            <person name="Dirks B."/>
            <person name="Dubchak I."/>
            <person name="Duplessis S."/>
            <person name="Ehlting J."/>
            <person name="Ellis B."/>
            <person name="Gendler K."/>
            <person name="Goodstein D."/>
            <person name="Gribskov M."/>
            <person name="Grimwood J."/>
            <person name="Groover A."/>
            <person name="Gunter L."/>
            <person name="Hamberger B."/>
            <person name="Heinze B."/>
            <person name="Helariutta Y."/>
            <person name="Henrissat B."/>
            <person name="Holligan D."/>
            <person name="Holt R."/>
            <person name="Huang W."/>
            <person name="Islam-Faridi N."/>
            <person name="Jones S."/>
            <person name="Jones-Rhoades M."/>
            <person name="Jorgensen R."/>
            <person name="Joshi C."/>
            <person name="Kangasjarvi J."/>
            <person name="Karlsson J."/>
            <person name="Kelleher C."/>
            <person name="Kirkpatrick R."/>
            <person name="Kirst M."/>
            <person name="Kohler A."/>
            <person name="Kalluri U."/>
            <person name="Larimer F."/>
            <person name="Leebens-Mack J."/>
            <person name="Leple J."/>
            <person name="Locascio P."/>
            <person name="Lou Y."/>
            <person name="Lucas S."/>
            <person name="Martin F."/>
            <person name="Montanini B."/>
            <person name="Napoli C."/>
            <person name="Nelson D."/>
            <person name="Nelson C."/>
            <person name="Nieminen K."/>
            <person name="Nilsson O."/>
            <person name="Pereda V."/>
            <person name="Peter G."/>
            <person name="Philippe R."/>
            <person name="Pilate G."/>
            <person name="Poliakov A."/>
            <person name="Razumovskaya J."/>
            <person name="Richardson P."/>
            <person name="Rinaldi C."/>
            <person name="Ritland K."/>
            <person name="Rouze P."/>
            <person name="Ryaboy D."/>
            <person name="Schmutz J."/>
            <person name="Schrader J."/>
            <person name="Segerman B."/>
            <person name="Shin H."/>
            <person name="Siddiqui A."/>
            <person name="Sterky F."/>
            <person name="Terry A."/>
            <person name="Tsai C."/>
            <person name="Uberbacher E."/>
            <person name="Unneberg P."/>
            <person name="Vahala J."/>
            <person name="Wall K."/>
            <person name="Wessler S."/>
            <person name="Yang G."/>
            <person name="Yin T."/>
            <person name="Douglas C."/>
            <person name="Marra M."/>
            <person name="Sandberg G."/>
            <person name="Van De Peer Y."/>
            <person name="Rokhsar D."/>
        </authorList>
    </citation>
    <scope>NUCLEOTIDE SEQUENCE</scope>
    <source>
        <strain evidence="2">Nisqually-1</strain>
    </source>
</reference>
<keyword evidence="1" id="KW-1133">Transmembrane helix</keyword>